<comment type="similarity">
    <text evidence="2 11">Belongs to the UQCRQ/QCR8 family.</text>
</comment>
<evidence type="ECO:0000256" key="1">
    <source>
        <dbReference type="ARBA" id="ARBA00004434"/>
    </source>
</evidence>
<dbReference type="AlphaFoldDB" id="A0A2S4VUG2"/>
<dbReference type="Gene3D" id="1.20.5.210">
    <property type="entry name" value="Cytochrome b-c1 complex subunit 8"/>
    <property type="match status" value="1"/>
</dbReference>
<sequence>MVWSPEKGGESRACACRLQASMAGLVGYANREYPSRVNPIMTDRLPDAFAETGVLQAARLVNNQNHLRTEHNRTTQTAINYDSLERQPLWNANWSMGWWGNMGGPKQKGITEYSLSPYRQSPGKHAFRGWLFQGYRRLACQVPYWIVPFGVGYGVIKWADADNHFRNTKAGHAQGKFP</sequence>
<comment type="caution">
    <text evidence="12">The sequence shown here is derived from an EMBL/GenBank/DDBJ whole genome shotgun (WGS) entry which is preliminary data.</text>
</comment>
<comment type="function">
    <text evidence="11">Component of the ubiquinol-cytochrome c oxidoreductase, a multisubunit transmembrane complex that is part of the mitochondrial electron transport chain which drives oxidative phosphorylation. The complex plays an important role in the uptake of multiple carbon sources present in different host niches.</text>
</comment>
<evidence type="ECO:0000256" key="9">
    <source>
        <dbReference type="ARBA" id="ARBA00023128"/>
    </source>
</evidence>
<evidence type="ECO:0000256" key="7">
    <source>
        <dbReference type="ARBA" id="ARBA00022982"/>
    </source>
</evidence>
<comment type="subunit">
    <text evidence="11">Component of the ubiquinol-cytochrome c oxidoreductase (cytochrome b-c1 complex, complex III, CIII), a multisubunit enzyme composed of 3 respiratory subunits cytochrome b, cytochrome c1 and Rieske protein, 2 core protein subunits, and additional low-molecular weight protein subunits. The complex exists as an obligatory dimer and forms supercomplexes (SCs) in the inner mitochondrial membrane with cytochrome c oxidase (complex IV, CIV).</text>
</comment>
<gene>
    <name evidence="12" type="ORF">PSTT_03880</name>
</gene>
<dbReference type="GO" id="GO:0005743">
    <property type="term" value="C:mitochondrial inner membrane"/>
    <property type="evidence" value="ECO:0007669"/>
    <property type="project" value="UniProtKB-SubCell"/>
</dbReference>
<accession>A0A2S4VUG2</accession>
<evidence type="ECO:0000256" key="11">
    <source>
        <dbReference type="RuleBase" id="RU368118"/>
    </source>
</evidence>
<keyword evidence="8" id="KW-1133">Transmembrane helix</keyword>
<dbReference type="VEuPathDB" id="FungiDB:PSTT_03880"/>
<dbReference type="SUPFAM" id="SSF81508">
    <property type="entry name" value="Ubiquinone-binding protein QP-C of cytochrome bc1 complex (Ubiquinol-cytochrome c reductase)"/>
    <property type="match status" value="1"/>
</dbReference>
<keyword evidence="9 11" id="KW-0496">Mitochondrion</keyword>
<dbReference type="PANTHER" id="PTHR12119">
    <property type="entry name" value="UBIQUINOL-CYTOCHROME C REDUCTASE COMPLEX UBIQUINONE-BINDING PROTEIN QP-C"/>
    <property type="match status" value="1"/>
</dbReference>
<dbReference type="FunFam" id="1.20.5.210:FF:000001">
    <property type="entry name" value="Cytochrome b-c1 complex subunit 8"/>
    <property type="match status" value="1"/>
</dbReference>
<protein>
    <recommendedName>
        <fullName evidence="11">Cytochrome b-c1 complex subunit 8</fullName>
    </recommendedName>
    <alternativeName>
        <fullName evidence="11">Complex III subunit 8</fullName>
    </alternativeName>
</protein>
<keyword evidence="6 11" id="KW-0999">Mitochondrion inner membrane</keyword>
<evidence type="ECO:0000256" key="5">
    <source>
        <dbReference type="ARBA" id="ARBA00022692"/>
    </source>
</evidence>
<keyword evidence="3 11" id="KW-0813">Transport</keyword>
<dbReference type="Pfam" id="PF02939">
    <property type="entry name" value="UcrQ"/>
    <property type="match status" value="1"/>
</dbReference>
<organism evidence="12 13">
    <name type="scientific">Puccinia striiformis</name>
    <dbReference type="NCBI Taxonomy" id="27350"/>
    <lineage>
        <taxon>Eukaryota</taxon>
        <taxon>Fungi</taxon>
        <taxon>Dikarya</taxon>
        <taxon>Basidiomycota</taxon>
        <taxon>Pucciniomycotina</taxon>
        <taxon>Pucciniomycetes</taxon>
        <taxon>Pucciniales</taxon>
        <taxon>Pucciniaceae</taxon>
        <taxon>Puccinia</taxon>
    </lineage>
</organism>
<dbReference type="EMBL" id="PKSL01000026">
    <property type="protein sequence ID" value="POW13164.1"/>
    <property type="molecule type" value="Genomic_DNA"/>
</dbReference>
<dbReference type="InterPro" id="IPR004205">
    <property type="entry name" value="Cyt_bc1_su8"/>
</dbReference>
<dbReference type="GO" id="GO:0006122">
    <property type="term" value="P:mitochondrial electron transport, ubiquinol to cytochrome c"/>
    <property type="evidence" value="ECO:0007669"/>
    <property type="project" value="UniProtKB-UniRule"/>
</dbReference>
<dbReference type="VEuPathDB" id="FungiDB:PSHT_11023"/>
<keyword evidence="5" id="KW-0812">Transmembrane</keyword>
<comment type="subcellular location">
    <subcellularLocation>
        <location evidence="1 11">Mitochondrion inner membrane</location>
        <topology evidence="1 11">Single-pass membrane protein</topology>
    </subcellularLocation>
</comment>
<evidence type="ECO:0000313" key="13">
    <source>
        <dbReference type="Proteomes" id="UP000239156"/>
    </source>
</evidence>
<keyword evidence="4 11" id="KW-0679">Respiratory chain</keyword>
<keyword evidence="10" id="KW-0472">Membrane</keyword>
<evidence type="ECO:0000256" key="10">
    <source>
        <dbReference type="ARBA" id="ARBA00023136"/>
    </source>
</evidence>
<dbReference type="PANTHER" id="PTHR12119:SF2">
    <property type="entry name" value="CYTOCHROME B-C1 COMPLEX SUBUNIT 8"/>
    <property type="match status" value="1"/>
</dbReference>
<evidence type="ECO:0000256" key="4">
    <source>
        <dbReference type="ARBA" id="ARBA00022660"/>
    </source>
</evidence>
<evidence type="ECO:0000256" key="3">
    <source>
        <dbReference type="ARBA" id="ARBA00022448"/>
    </source>
</evidence>
<evidence type="ECO:0000256" key="2">
    <source>
        <dbReference type="ARBA" id="ARBA00007668"/>
    </source>
</evidence>
<reference evidence="12" key="1">
    <citation type="submission" date="2017-12" db="EMBL/GenBank/DDBJ databases">
        <title>Gene loss provides genomic basis for host adaptation in cereal stripe rust fungi.</title>
        <authorList>
            <person name="Xia C."/>
        </authorList>
    </citation>
    <scope>NUCLEOTIDE SEQUENCE [LARGE SCALE GENOMIC DNA]</scope>
    <source>
        <strain evidence="12">93-210</strain>
    </source>
</reference>
<dbReference type="Proteomes" id="UP000239156">
    <property type="component" value="Unassembled WGS sequence"/>
</dbReference>
<evidence type="ECO:0000256" key="6">
    <source>
        <dbReference type="ARBA" id="ARBA00022792"/>
    </source>
</evidence>
<dbReference type="GO" id="GO:0045275">
    <property type="term" value="C:respiratory chain complex III"/>
    <property type="evidence" value="ECO:0007669"/>
    <property type="project" value="UniProtKB-UniRule"/>
</dbReference>
<evidence type="ECO:0000256" key="8">
    <source>
        <dbReference type="ARBA" id="ARBA00022989"/>
    </source>
</evidence>
<keyword evidence="13" id="KW-1185">Reference proteome</keyword>
<proteinExistence type="inferred from homology"/>
<dbReference type="InterPro" id="IPR036642">
    <property type="entry name" value="Cyt_bc1_su8_sf"/>
</dbReference>
<evidence type="ECO:0000313" key="12">
    <source>
        <dbReference type="EMBL" id="POW13164.1"/>
    </source>
</evidence>
<name>A0A2S4VUG2_9BASI</name>
<keyword evidence="7 11" id="KW-0249">Electron transport</keyword>